<feature type="domain" description="Metallo-beta-lactamase" evidence="3">
    <location>
        <begin position="102"/>
        <end position="284"/>
    </location>
</feature>
<dbReference type="PANTHER" id="PTHR42663">
    <property type="entry name" value="HYDROLASE C777.06C-RELATED-RELATED"/>
    <property type="match status" value="1"/>
</dbReference>
<dbReference type="eggNOG" id="ENOG502QWBK">
    <property type="taxonomic scope" value="Eukaryota"/>
</dbReference>
<feature type="region of interest" description="Disordered" evidence="1">
    <location>
        <begin position="297"/>
        <end position="325"/>
    </location>
</feature>
<dbReference type="Pfam" id="PF12706">
    <property type="entry name" value="Lactamase_B_2"/>
    <property type="match status" value="1"/>
</dbReference>
<sequence>MFTSQPLQLLFLGTATSTGLPLTPCLTLSTPYPQKWSNMVPLLQNRERLRSRSPSLASTASSSAYSSSTYDPEGEWPKNIPCACCRSAVDPDVPEGWKNKRGNTSVLLRKQTAEGDWKNVLVDVGKTFREQAMRFFPKWGVKTIDAVLLTHGHADAYFGLDDLREWCVRQGSAIPVYLNKETFRAVEETFPYMVDKTKVSGGGDVPQLIWKVIEDEGEFQVEGIDVRVFPVHHGIYFHSVLPPTNAEPVCDPPAKLEPEPLICLAFEFDASIIYMSDVSGIPQRTWDRLLQTSSKRQPILPTPVDSRGGEETPRGMPENQSISDLASLSISPRRPRHLERTRAHNVPVLIVDALWPTQAHTSHFSLAQALIVALRLRAASTYVIGSTHPTSHFMWEEICNSLTDRGGRDYEVRDHPDAAQAEWLVKKVWDKVFGEGEHEGLGERWIEEGGRVQPAWDGLVLEVGGEQGLERADLISKGLLI</sequence>
<keyword evidence="2" id="KW-0732">Signal</keyword>
<dbReference type="GeneID" id="10187243"/>
<name>E6R332_CRYGW</name>
<evidence type="ECO:0000256" key="1">
    <source>
        <dbReference type="SAM" id="MobiDB-lite"/>
    </source>
</evidence>
<feature type="compositionally biased region" description="Low complexity" evidence="1">
    <location>
        <begin position="52"/>
        <end position="70"/>
    </location>
</feature>
<evidence type="ECO:0000259" key="3">
    <source>
        <dbReference type="SMART" id="SM00849"/>
    </source>
</evidence>
<dbReference type="EMBL" id="CP000288">
    <property type="protein sequence ID" value="ADV20899.1"/>
    <property type="molecule type" value="Genomic_DNA"/>
</dbReference>
<protein>
    <recommendedName>
        <fullName evidence="3">Metallo-beta-lactamase domain-containing protein</fullName>
    </recommendedName>
</protein>
<evidence type="ECO:0000256" key="2">
    <source>
        <dbReference type="SAM" id="SignalP"/>
    </source>
</evidence>
<evidence type="ECO:0000313" key="4">
    <source>
        <dbReference type="EMBL" id="ADV20899.1"/>
    </source>
</evidence>
<dbReference type="InterPro" id="IPR001279">
    <property type="entry name" value="Metallo-B-lactamas"/>
</dbReference>
<dbReference type="HOGENOM" id="CLU_044538_1_2_1"/>
<reference evidence="4 5" key="1">
    <citation type="journal article" date="2011" name="MBio">
        <title>Genome variation in Cryptococcus gattii, an emerging pathogen of immunocompetent hosts.</title>
        <authorList>
            <person name="D'Souza C.A."/>
            <person name="Kronstad J.W."/>
            <person name="Taylor G."/>
            <person name="Warren R."/>
            <person name="Yuen M."/>
            <person name="Hu G."/>
            <person name="Jung W.H."/>
            <person name="Sham A."/>
            <person name="Kidd S.E."/>
            <person name="Tangen K."/>
            <person name="Lee N."/>
            <person name="Zeilmaker T."/>
            <person name="Sawkins J."/>
            <person name="McVicker G."/>
            <person name="Shah S."/>
            <person name="Gnerre S."/>
            <person name="Griggs A."/>
            <person name="Zeng Q."/>
            <person name="Bartlett K."/>
            <person name="Li W."/>
            <person name="Wang X."/>
            <person name="Heitman J."/>
            <person name="Stajich J.E."/>
            <person name="Fraser J.A."/>
            <person name="Meyer W."/>
            <person name="Carter D."/>
            <person name="Schein J."/>
            <person name="Krzywinski M."/>
            <person name="Kwon-Chung K.J."/>
            <person name="Varma A."/>
            <person name="Wang J."/>
            <person name="Brunham R."/>
            <person name="Fyfe M."/>
            <person name="Ouellette B.F."/>
            <person name="Siddiqui A."/>
            <person name="Marra M."/>
            <person name="Jones S."/>
            <person name="Holt R."/>
            <person name="Birren B.W."/>
            <person name="Galagan J.E."/>
            <person name="Cuomo C.A."/>
        </authorList>
    </citation>
    <scope>NUCLEOTIDE SEQUENCE [LARGE SCALE GENOMIC DNA]</scope>
    <source>
        <strain evidence="5">WM276 / ATCC MYA-4071</strain>
    </source>
</reference>
<dbReference type="Gene3D" id="3.60.15.10">
    <property type="entry name" value="Ribonuclease Z/Hydroxyacylglutathione hydrolase-like"/>
    <property type="match status" value="1"/>
</dbReference>
<dbReference type="RefSeq" id="XP_003192686.1">
    <property type="nucleotide sequence ID" value="XM_003192638.1"/>
</dbReference>
<dbReference type="InterPro" id="IPR036866">
    <property type="entry name" value="RibonucZ/Hydroxyglut_hydro"/>
</dbReference>
<reference key="2">
    <citation type="journal article" date="2011" name="MBio">
        <title>Genome variation in Cryptococcus gattii, an emerging pathogen of immunocompetent hosts.</title>
        <authorList>
            <person name="D'Souza C.A."/>
            <person name="Kronstad J.W."/>
            <person name="Taylor G."/>
            <person name="Warren R."/>
            <person name="Yuen M."/>
            <person name="Hu G."/>
            <person name="Jung W.H."/>
            <person name="Sham A."/>
            <person name="Kidd S.E."/>
            <person name="Tangen K."/>
            <person name="Lee N."/>
            <person name="Zeilmaker T."/>
            <person name="Sawkins J."/>
            <person name="McVicker G."/>
            <person name="Shah S."/>
            <person name="Gnerre S."/>
            <person name="Griggs A."/>
            <person name="Zeng Q."/>
            <person name="Bartlett K."/>
            <person name="Li W."/>
            <person name="Wang X."/>
            <person name="Heitman J."/>
            <person name="Stajich J.E."/>
            <person name="Fraser J.A."/>
            <person name="Meyer W."/>
            <person name="Carter D."/>
            <person name="Schein J."/>
            <person name="Krzywinski M."/>
            <person name="Kwong-Chung K.J."/>
            <person name="Varma A."/>
            <person name="Wang J."/>
            <person name="Brunham R."/>
            <person name="Fyfe M."/>
            <person name="Ouellette B.F.F."/>
            <person name="Siddiqui A."/>
            <person name="Marra M."/>
            <person name="Jones S."/>
            <person name="Holt R."/>
            <person name="Birren B.W."/>
            <person name="Galagan J.E."/>
            <person name="Cuomo C.A."/>
        </authorList>
    </citation>
    <scope>NUCLEOTIDE SEQUENCE</scope>
    <source>
        <strain>WM276</strain>
    </source>
</reference>
<feature type="region of interest" description="Disordered" evidence="1">
    <location>
        <begin position="51"/>
        <end position="74"/>
    </location>
</feature>
<organism evidence="4 5">
    <name type="scientific">Cryptococcus gattii serotype B (strain WM276 / ATCC MYA-4071)</name>
    <name type="common">Filobasidiella gattii</name>
    <name type="synonym">Cryptococcus bacillisporus</name>
    <dbReference type="NCBI Taxonomy" id="367775"/>
    <lineage>
        <taxon>Eukaryota</taxon>
        <taxon>Fungi</taxon>
        <taxon>Dikarya</taxon>
        <taxon>Basidiomycota</taxon>
        <taxon>Agaricomycotina</taxon>
        <taxon>Tremellomycetes</taxon>
        <taxon>Tremellales</taxon>
        <taxon>Cryptococcaceae</taxon>
        <taxon>Cryptococcus</taxon>
        <taxon>Cryptococcus gattii species complex</taxon>
    </lineage>
</organism>
<dbReference type="AlphaFoldDB" id="E6R332"/>
<feature type="chain" id="PRO_5003209722" description="Metallo-beta-lactamase domain-containing protein" evidence="2">
    <location>
        <begin position="22"/>
        <end position="481"/>
    </location>
</feature>
<dbReference type="Proteomes" id="UP000007805">
    <property type="component" value="Chromosome C"/>
</dbReference>
<dbReference type="CDD" id="cd16279">
    <property type="entry name" value="metallo-hydrolase-like_MBL-fold"/>
    <property type="match status" value="1"/>
</dbReference>
<keyword evidence="5" id="KW-1185">Reference proteome</keyword>
<feature type="signal peptide" evidence="2">
    <location>
        <begin position="1"/>
        <end position="21"/>
    </location>
</feature>
<dbReference type="SUPFAM" id="SSF56281">
    <property type="entry name" value="Metallo-hydrolase/oxidoreductase"/>
    <property type="match status" value="1"/>
</dbReference>
<evidence type="ECO:0000313" key="5">
    <source>
        <dbReference type="Proteomes" id="UP000007805"/>
    </source>
</evidence>
<dbReference type="KEGG" id="cgi:CGB_C2630C"/>
<dbReference type="SMART" id="SM00849">
    <property type="entry name" value="Lactamase_B"/>
    <property type="match status" value="1"/>
</dbReference>
<dbReference type="PANTHER" id="PTHR42663:SF6">
    <property type="entry name" value="HYDROLASE C777.06C-RELATED"/>
    <property type="match status" value="1"/>
</dbReference>
<dbReference type="OrthoDB" id="341300at2759"/>
<proteinExistence type="predicted"/>
<gene>
    <name evidence="4" type="ordered locus">CGB_C2630C</name>
</gene>
<dbReference type="VEuPathDB" id="FungiDB:CGB_C2630C"/>
<accession>E6R332</accession>